<dbReference type="OrthoDB" id="9763537at2"/>
<feature type="active site" description="Proton donor" evidence="8">
    <location>
        <position position="436"/>
    </location>
</feature>
<gene>
    <name evidence="11" type="ORF">FOF44_03865</name>
</gene>
<dbReference type="EC" id="3.2.1.52" evidence="3"/>
<dbReference type="Proteomes" id="UP000319828">
    <property type="component" value="Unassembled WGS sequence"/>
</dbReference>
<comment type="catalytic activity">
    <reaction evidence="1">
        <text>Hydrolysis of terminal non-reducing N-acetyl-D-hexosamine residues in N-acetyl-beta-D-hexosaminides.</text>
        <dbReference type="EC" id="3.2.1.52"/>
    </reaction>
</comment>
<dbReference type="PANTHER" id="PTHR22600:SF57">
    <property type="entry name" value="BETA-N-ACETYLHEXOSAMINIDASE"/>
    <property type="match status" value="1"/>
</dbReference>
<keyword evidence="4" id="KW-0378">Hydrolase</keyword>
<evidence type="ECO:0000256" key="7">
    <source>
        <dbReference type="ARBA" id="ARBA00033000"/>
    </source>
</evidence>
<dbReference type="InterPro" id="IPR015883">
    <property type="entry name" value="Glyco_hydro_20_cat"/>
</dbReference>
<name>A0A557PDV2_9VIBR</name>
<accession>A0A557PDV2</accession>
<sequence>MDYRIDLSVLEQQENYTRLALTLHNLSDVDLHDWKLSVSFRRFIQPASLSQGSIEQIGGLCTFLPQDNQTLAANAHYYVEFGCHTAPFQLLDDGFDDAVIHTHTQGENQLLAVALTPVALKSASKHKTSVPQVAANTLGIIPNPQSLKLIEGEFDLNQTIVFQSHSNQAKSALTWLAQELSQILDSTIKMSTQGNLCLVISPNLTEGAYKLEVQPHQIILEANSTSGFMHGCASLWQWVSHQVHNGKQTLPCVLIEDKPRFKHRGMMLDCARHFHSVETVKRLINQLAQLKFNVFHWHLTDDEGWRIEIKAFPQLTEIGAWRGFETPIEPQYSHLANKYGGFYTQEQIREVIQYAAERNITVIPEIDIPGHCRAAIKSLPELLVDPEDRSQYRSIQYYNDNVLSPALEGTYTFLDQVLTEVAQLFPSPFIHIGADEVPHGVWVDSPKCQALMQQHGYSDAKELQGHLLRRIETKVNELGKRMIGWEEVRHGNKVSKDTIVCSWITEKAAVECVSQNIDVILQPAQYTYLDIVQDYNSEEMGVNWAGINPLDKAYGYEPLSELAEDDPRRQHIFGIQCGLWCEIINNQDRIDHMLFPRLLALSEVYWTDKDQRDWQDFLARLNGHQSTLTYQGIQFHPWHKAL</sequence>
<organism evidence="11 12">
    <name type="scientific">Vibrio algivorus</name>
    <dbReference type="NCBI Taxonomy" id="1667024"/>
    <lineage>
        <taxon>Bacteria</taxon>
        <taxon>Pseudomonadati</taxon>
        <taxon>Pseudomonadota</taxon>
        <taxon>Gammaproteobacteria</taxon>
        <taxon>Vibrionales</taxon>
        <taxon>Vibrionaceae</taxon>
        <taxon>Vibrio</taxon>
    </lineage>
</organism>
<evidence type="ECO:0000259" key="9">
    <source>
        <dbReference type="Pfam" id="PF00728"/>
    </source>
</evidence>
<evidence type="ECO:0000256" key="3">
    <source>
        <dbReference type="ARBA" id="ARBA00012663"/>
    </source>
</evidence>
<dbReference type="AlphaFoldDB" id="A0A557PDV2"/>
<evidence type="ECO:0000313" key="12">
    <source>
        <dbReference type="Proteomes" id="UP000319828"/>
    </source>
</evidence>
<dbReference type="EMBL" id="VMKJ01000004">
    <property type="protein sequence ID" value="TVO38838.1"/>
    <property type="molecule type" value="Genomic_DNA"/>
</dbReference>
<keyword evidence="5" id="KW-0326">Glycosidase</keyword>
<dbReference type="GO" id="GO:0004563">
    <property type="term" value="F:beta-N-acetylhexosaminidase activity"/>
    <property type="evidence" value="ECO:0007669"/>
    <property type="project" value="UniProtKB-EC"/>
</dbReference>
<feature type="domain" description="Glycoside hydrolase family 20 catalytic" evidence="9">
    <location>
        <begin position="261"/>
        <end position="608"/>
    </location>
</feature>
<dbReference type="Gene3D" id="3.20.20.80">
    <property type="entry name" value="Glycosidases"/>
    <property type="match status" value="1"/>
</dbReference>
<proteinExistence type="inferred from homology"/>
<comment type="caution">
    <text evidence="11">The sequence shown here is derived from an EMBL/GenBank/DDBJ whole genome shotgun (WGS) entry which is preliminary data.</text>
</comment>
<dbReference type="InterPro" id="IPR017853">
    <property type="entry name" value="GH"/>
</dbReference>
<dbReference type="PRINTS" id="PR00738">
    <property type="entry name" value="GLHYDRLASE20"/>
</dbReference>
<dbReference type="SUPFAM" id="SSF51445">
    <property type="entry name" value="(Trans)glycosidases"/>
    <property type="match status" value="1"/>
</dbReference>
<evidence type="ECO:0000256" key="2">
    <source>
        <dbReference type="ARBA" id="ARBA00006285"/>
    </source>
</evidence>
<dbReference type="PANTHER" id="PTHR22600">
    <property type="entry name" value="BETA-HEXOSAMINIDASE"/>
    <property type="match status" value="1"/>
</dbReference>
<evidence type="ECO:0000313" key="11">
    <source>
        <dbReference type="EMBL" id="TVO38838.1"/>
    </source>
</evidence>
<dbReference type="InterPro" id="IPR025705">
    <property type="entry name" value="Beta_hexosaminidase_sua/sub"/>
</dbReference>
<dbReference type="GO" id="GO:0005975">
    <property type="term" value="P:carbohydrate metabolic process"/>
    <property type="evidence" value="ECO:0007669"/>
    <property type="project" value="InterPro"/>
</dbReference>
<evidence type="ECO:0000256" key="5">
    <source>
        <dbReference type="ARBA" id="ARBA00023295"/>
    </source>
</evidence>
<dbReference type="GO" id="GO:0030203">
    <property type="term" value="P:glycosaminoglycan metabolic process"/>
    <property type="evidence" value="ECO:0007669"/>
    <property type="project" value="TreeGrafter"/>
</dbReference>
<evidence type="ECO:0000256" key="1">
    <source>
        <dbReference type="ARBA" id="ARBA00001231"/>
    </source>
</evidence>
<reference evidence="11 12" key="1">
    <citation type="submission" date="2019-07" db="EMBL/GenBank/DDBJ databases">
        <title>The draft genome sequence of Vibrio algivorus M1486.</title>
        <authorList>
            <person name="Meng X."/>
        </authorList>
    </citation>
    <scope>NUCLEOTIDE SEQUENCE [LARGE SCALE GENOMIC DNA]</scope>
    <source>
        <strain evidence="11 12">M1486</strain>
    </source>
</reference>
<evidence type="ECO:0000256" key="4">
    <source>
        <dbReference type="ARBA" id="ARBA00022801"/>
    </source>
</evidence>
<dbReference type="PIRSF" id="PIRSF001093">
    <property type="entry name" value="B-hxosamndse_ab_euk"/>
    <property type="match status" value="1"/>
</dbReference>
<dbReference type="InterPro" id="IPR015882">
    <property type="entry name" value="HEX_bac_N"/>
</dbReference>
<dbReference type="Gene3D" id="3.30.379.10">
    <property type="entry name" value="Chitobiase/beta-hexosaminidase domain 2-like"/>
    <property type="match status" value="1"/>
</dbReference>
<comment type="similarity">
    <text evidence="2">Belongs to the glycosyl hydrolase 20 family.</text>
</comment>
<dbReference type="GO" id="GO:0016020">
    <property type="term" value="C:membrane"/>
    <property type="evidence" value="ECO:0007669"/>
    <property type="project" value="TreeGrafter"/>
</dbReference>
<feature type="domain" description="Beta-hexosaminidase bacterial type N-terminal" evidence="10">
    <location>
        <begin position="139"/>
        <end position="257"/>
    </location>
</feature>
<dbReference type="Pfam" id="PF00728">
    <property type="entry name" value="Glyco_hydro_20"/>
    <property type="match status" value="1"/>
</dbReference>
<dbReference type="RefSeq" id="WP_144387525.1">
    <property type="nucleotide sequence ID" value="NZ_CANNCB010000010.1"/>
</dbReference>
<evidence type="ECO:0000256" key="8">
    <source>
        <dbReference type="PIRSR" id="PIRSR625705-1"/>
    </source>
</evidence>
<dbReference type="CDD" id="cd06563">
    <property type="entry name" value="GH20_chitobiase-like"/>
    <property type="match status" value="1"/>
</dbReference>
<dbReference type="Pfam" id="PF02838">
    <property type="entry name" value="Glyco_hydro_20b"/>
    <property type="match status" value="1"/>
</dbReference>
<dbReference type="SUPFAM" id="SSF55545">
    <property type="entry name" value="beta-N-acetylhexosaminidase-like domain"/>
    <property type="match status" value="1"/>
</dbReference>
<evidence type="ECO:0000256" key="6">
    <source>
        <dbReference type="ARBA" id="ARBA00030512"/>
    </source>
</evidence>
<evidence type="ECO:0000259" key="10">
    <source>
        <dbReference type="Pfam" id="PF02838"/>
    </source>
</evidence>
<dbReference type="InterPro" id="IPR029018">
    <property type="entry name" value="Hex-like_dom2"/>
</dbReference>
<protein>
    <recommendedName>
        <fullName evidence="3">beta-N-acetylhexosaminidase</fullName>
        <ecNumber evidence="3">3.2.1.52</ecNumber>
    </recommendedName>
    <alternativeName>
        <fullName evidence="6">Beta-N-acetylhexosaminidase</fullName>
    </alternativeName>
    <alternativeName>
        <fullName evidence="7">N-acetyl-beta-glucosaminidase</fullName>
    </alternativeName>
</protein>